<organism evidence="1 2">
    <name type="scientific">Trichinella murrelli</name>
    <dbReference type="NCBI Taxonomy" id="144512"/>
    <lineage>
        <taxon>Eukaryota</taxon>
        <taxon>Metazoa</taxon>
        <taxon>Ecdysozoa</taxon>
        <taxon>Nematoda</taxon>
        <taxon>Enoplea</taxon>
        <taxon>Dorylaimia</taxon>
        <taxon>Trichinellida</taxon>
        <taxon>Trichinellidae</taxon>
        <taxon>Trichinella</taxon>
    </lineage>
</organism>
<comment type="caution">
    <text evidence="1">The sequence shown here is derived from an EMBL/GenBank/DDBJ whole genome shotgun (WGS) entry which is preliminary data.</text>
</comment>
<dbReference type="Proteomes" id="UP000055048">
    <property type="component" value="Unassembled WGS sequence"/>
</dbReference>
<protein>
    <submittedName>
        <fullName evidence="1">Uncharacterized protein</fullName>
    </submittedName>
</protein>
<evidence type="ECO:0000313" key="2">
    <source>
        <dbReference type="Proteomes" id="UP000055048"/>
    </source>
</evidence>
<gene>
    <name evidence="1" type="ORF">T05_7053</name>
</gene>
<reference evidence="1 2" key="1">
    <citation type="submission" date="2015-01" db="EMBL/GenBank/DDBJ databases">
        <title>Evolution of Trichinella species and genotypes.</title>
        <authorList>
            <person name="Korhonen P.K."/>
            <person name="Edoardo P."/>
            <person name="Giuseppe L.R."/>
            <person name="Gasser R.B."/>
        </authorList>
    </citation>
    <scope>NUCLEOTIDE SEQUENCE [LARGE SCALE GENOMIC DNA]</scope>
    <source>
        <strain evidence="1">ISS417</strain>
    </source>
</reference>
<dbReference type="EMBL" id="JYDJ01000384">
    <property type="protein sequence ID" value="KRX36136.1"/>
    <property type="molecule type" value="Genomic_DNA"/>
</dbReference>
<keyword evidence="2" id="KW-1185">Reference proteome</keyword>
<proteinExistence type="predicted"/>
<evidence type="ECO:0000313" key="1">
    <source>
        <dbReference type="EMBL" id="KRX36136.1"/>
    </source>
</evidence>
<dbReference type="AlphaFoldDB" id="A0A0V0TAX4"/>
<sequence>MQKKSISLEYYVDWKLLSVKLTWYAIQEAMYLSKWKEGANMRNWTTETRNIKVTVTLVWRRRACPNRHRESEVLA</sequence>
<name>A0A0V0TAX4_9BILA</name>
<accession>A0A0V0TAX4</accession>